<dbReference type="RefSeq" id="WP_160802790.1">
    <property type="nucleotide sequence ID" value="NZ_WUUL01000014.1"/>
</dbReference>
<dbReference type="AlphaFoldDB" id="A0A6I4VX62"/>
<dbReference type="GO" id="GO:0016787">
    <property type="term" value="F:hydrolase activity"/>
    <property type="evidence" value="ECO:0007669"/>
    <property type="project" value="UniProtKB-KW"/>
</dbReference>
<dbReference type="InterPro" id="IPR052897">
    <property type="entry name" value="Sec-Metab_Biosynth_Hydrolase"/>
</dbReference>
<dbReference type="Gene3D" id="3.40.50.1820">
    <property type="entry name" value="alpha/beta hydrolase"/>
    <property type="match status" value="1"/>
</dbReference>
<dbReference type="InterPro" id="IPR029058">
    <property type="entry name" value="AB_hydrolase_fold"/>
</dbReference>
<name>A0A6I4VX62_9BACL</name>
<proteinExistence type="predicted"/>
<accession>A0A6I4VX62</accession>
<organism evidence="2 3">
    <name type="scientific">Shimazuella alba</name>
    <dbReference type="NCBI Taxonomy" id="2690964"/>
    <lineage>
        <taxon>Bacteria</taxon>
        <taxon>Bacillati</taxon>
        <taxon>Bacillota</taxon>
        <taxon>Bacilli</taxon>
        <taxon>Bacillales</taxon>
        <taxon>Thermoactinomycetaceae</taxon>
        <taxon>Shimazuella</taxon>
    </lineage>
</organism>
<evidence type="ECO:0000313" key="2">
    <source>
        <dbReference type="EMBL" id="MXQ55443.1"/>
    </source>
</evidence>
<protein>
    <submittedName>
        <fullName evidence="2">Alpha/beta fold hydrolase</fullName>
    </submittedName>
</protein>
<gene>
    <name evidence="2" type="ORF">GSM42_17310</name>
</gene>
<dbReference type="PANTHER" id="PTHR37017:SF11">
    <property type="entry name" value="ESTERASE_LIPASE_THIOESTERASE DOMAIN-CONTAINING PROTEIN"/>
    <property type="match status" value="1"/>
</dbReference>
<dbReference type="Proteomes" id="UP000430692">
    <property type="component" value="Unassembled WGS sequence"/>
</dbReference>
<dbReference type="PANTHER" id="PTHR37017">
    <property type="entry name" value="AB HYDROLASE-1 DOMAIN-CONTAINING PROTEIN-RELATED"/>
    <property type="match status" value="1"/>
</dbReference>
<dbReference type="EMBL" id="WUUL01000014">
    <property type="protein sequence ID" value="MXQ55443.1"/>
    <property type="molecule type" value="Genomic_DNA"/>
</dbReference>
<evidence type="ECO:0000259" key="1">
    <source>
        <dbReference type="Pfam" id="PF12697"/>
    </source>
</evidence>
<evidence type="ECO:0000313" key="3">
    <source>
        <dbReference type="Proteomes" id="UP000430692"/>
    </source>
</evidence>
<keyword evidence="2" id="KW-0378">Hydrolase</keyword>
<dbReference type="Pfam" id="PF12697">
    <property type="entry name" value="Abhydrolase_6"/>
    <property type="match status" value="1"/>
</dbReference>
<comment type="caution">
    <text evidence="2">The sequence shown here is derived from an EMBL/GenBank/DDBJ whole genome shotgun (WGS) entry which is preliminary data.</text>
</comment>
<feature type="domain" description="AB hydrolase-1" evidence="1">
    <location>
        <begin position="10"/>
        <end position="222"/>
    </location>
</feature>
<keyword evidence="3" id="KW-1185">Reference proteome</keyword>
<reference evidence="2 3" key="1">
    <citation type="submission" date="2019-12" db="EMBL/GenBank/DDBJ databases">
        <title>Whole-genome analyses of novel actinobacteria.</title>
        <authorList>
            <person name="Sahin N."/>
            <person name="Saygin H."/>
        </authorList>
    </citation>
    <scope>NUCLEOTIDE SEQUENCE [LARGE SCALE GENOMIC DNA]</scope>
    <source>
        <strain evidence="2 3">KC615</strain>
    </source>
</reference>
<dbReference type="InterPro" id="IPR000073">
    <property type="entry name" value="AB_hydrolase_1"/>
</dbReference>
<sequence length="238" mass="27145">MEQREQTMGIVFIHGAGLQSNIWDKVAKQLNHPILSVSFPVENRKQMRLKDYKDYIQQRLKSWKVEKFVIVAHSIGGIIGLECASIFPDRLVGFVAVGAAIPREGESFLSLFPYAKCLMMRLLLHVFGTKPPETAIRKGLCNDLTSEQADEIVHSFVPESIYLYTDLLRVSVPSVEKLYVKLSHDQEFLPTFQDQMIINLVPQRIESIDTGHLPMVSDPQQLSLILHDFIKDIKIRTI</sequence>
<dbReference type="SUPFAM" id="SSF53474">
    <property type="entry name" value="alpha/beta-Hydrolases"/>
    <property type="match status" value="1"/>
</dbReference>